<dbReference type="EMBL" id="CP142149">
    <property type="protein sequence ID" value="WSE29971.1"/>
    <property type="molecule type" value="Genomic_DNA"/>
</dbReference>
<proteinExistence type="predicted"/>
<organism evidence="1 2">
    <name type="scientific">Amycolatopsis rhabdoformis</name>
    <dbReference type="NCBI Taxonomy" id="1448059"/>
    <lineage>
        <taxon>Bacteria</taxon>
        <taxon>Bacillati</taxon>
        <taxon>Actinomycetota</taxon>
        <taxon>Actinomycetes</taxon>
        <taxon>Pseudonocardiales</taxon>
        <taxon>Pseudonocardiaceae</taxon>
        <taxon>Amycolatopsis</taxon>
    </lineage>
</organism>
<name>A0ABZ1I6C7_9PSEU</name>
<sequence>MAWSAIPGCPAEVPVVLRGLLDPDAAEKAERALGFLVMSAPMHLSSVMPMVVPFLLRLAADPSVPRRGELFGVVLVAAVLSEPTDPDNPAALAISGREEDHPERSRCRSAFAANANWVRRLLADPSLRARTEPLDDDRAGLRKAAGL</sequence>
<evidence type="ECO:0008006" key="3">
    <source>
        <dbReference type="Google" id="ProtNLM"/>
    </source>
</evidence>
<dbReference type="RefSeq" id="WP_326568928.1">
    <property type="nucleotide sequence ID" value="NZ_CP142149.1"/>
</dbReference>
<gene>
    <name evidence="1" type="ORF">VSH64_45485</name>
</gene>
<keyword evidence="2" id="KW-1185">Reference proteome</keyword>
<evidence type="ECO:0000313" key="2">
    <source>
        <dbReference type="Proteomes" id="UP001330812"/>
    </source>
</evidence>
<evidence type="ECO:0000313" key="1">
    <source>
        <dbReference type="EMBL" id="WSE29971.1"/>
    </source>
</evidence>
<dbReference type="Proteomes" id="UP001330812">
    <property type="component" value="Chromosome"/>
</dbReference>
<accession>A0ABZ1I6C7</accession>
<protein>
    <recommendedName>
        <fullName evidence="3">HEAT repeat domain-containing protein</fullName>
    </recommendedName>
</protein>
<reference evidence="1 2" key="1">
    <citation type="journal article" date="2015" name="Int. J. Syst. Evol. Microbiol.">
        <title>Amycolatopsis rhabdoformis sp. nov., an actinomycete isolated from a tropical forest soil.</title>
        <authorList>
            <person name="Souza W.R."/>
            <person name="Silva R.E."/>
            <person name="Goodfellow M."/>
            <person name="Busarakam K."/>
            <person name="Figueiro F.S."/>
            <person name="Ferreira D."/>
            <person name="Rodrigues-Filho E."/>
            <person name="Moraes L.A.B."/>
            <person name="Zucchi T.D."/>
        </authorList>
    </citation>
    <scope>NUCLEOTIDE SEQUENCE [LARGE SCALE GENOMIC DNA]</scope>
    <source>
        <strain evidence="1 2">NCIMB 14900</strain>
    </source>
</reference>